<dbReference type="PRINTS" id="PR00465">
    <property type="entry name" value="EP450IV"/>
</dbReference>
<dbReference type="GO" id="GO:0005506">
    <property type="term" value="F:iron ion binding"/>
    <property type="evidence" value="ECO:0007669"/>
    <property type="project" value="InterPro"/>
</dbReference>
<dbReference type="Proteomes" id="UP000053477">
    <property type="component" value="Unassembled WGS sequence"/>
</dbReference>
<dbReference type="InParanoid" id="A0A0H2S859"/>
<name>A0A0H2S859_9AGAM</name>
<evidence type="ECO:0000256" key="8">
    <source>
        <dbReference type="ARBA" id="ARBA00023033"/>
    </source>
</evidence>
<evidence type="ECO:0000256" key="7">
    <source>
        <dbReference type="ARBA" id="ARBA00023004"/>
    </source>
</evidence>
<evidence type="ECO:0000256" key="3">
    <source>
        <dbReference type="ARBA" id="ARBA00010617"/>
    </source>
</evidence>
<dbReference type="InterPro" id="IPR050121">
    <property type="entry name" value="Cytochrome_P450_monoxygenase"/>
</dbReference>
<proteinExistence type="inferred from homology"/>
<reference evidence="11 12" key="1">
    <citation type="submission" date="2015-04" db="EMBL/GenBank/DDBJ databases">
        <title>Complete genome sequence of Schizopora paradoxa KUC8140, a cosmopolitan wood degrader in East Asia.</title>
        <authorList>
            <consortium name="DOE Joint Genome Institute"/>
            <person name="Min B."/>
            <person name="Park H."/>
            <person name="Jang Y."/>
            <person name="Kim J.-J."/>
            <person name="Kim K.H."/>
            <person name="Pangilinan J."/>
            <person name="Lipzen A."/>
            <person name="Riley R."/>
            <person name="Grigoriev I.V."/>
            <person name="Spatafora J.W."/>
            <person name="Choi I.-G."/>
        </authorList>
    </citation>
    <scope>NUCLEOTIDE SEQUENCE [LARGE SCALE GENOMIC DNA]</scope>
    <source>
        <strain evidence="11 12">KUC8140</strain>
    </source>
</reference>
<dbReference type="GO" id="GO:0016705">
    <property type="term" value="F:oxidoreductase activity, acting on paired donors, with incorporation or reduction of molecular oxygen"/>
    <property type="evidence" value="ECO:0007669"/>
    <property type="project" value="InterPro"/>
</dbReference>
<accession>A0A0H2S859</accession>
<dbReference type="EMBL" id="KQ085882">
    <property type="protein sequence ID" value="KLO20407.1"/>
    <property type="molecule type" value="Genomic_DNA"/>
</dbReference>
<feature type="binding site" description="axial binding residue" evidence="9">
    <location>
        <position position="496"/>
    </location>
    <ligand>
        <name>heme</name>
        <dbReference type="ChEBI" id="CHEBI:30413"/>
    </ligand>
    <ligandPart>
        <name>Fe</name>
        <dbReference type="ChEBI" id="CHEBI:18248"/>
    </ligandPart>
</feature>
<dbReference type="GO" id="GO:0020037">
    <property type="term" value="F:heme binding"/>
    <property type="evidence" value="ECO:0007669"/>
    <property type="project" value="InterPro"/>
</dbReference>
<keyword evidence="8" id="KW-0503">Monooxygenase</keyword>
<keyword evidence="10" id="KW-0472">Membrane</keyword>
<evidence type="ECO:0000256" key="1">
    <source>
        <dbReference type="ARBA" id="ARBA00001971"/>
    </source>
</evidence>
<dbReference type="Pfam" id="PF00067">
    <property type="entry name" value="p450"/>
    <property type="match status" value="1"/>
</dbReference>
<evidence type="ECO:0000313" key="11">
    <source>
        <dbReference type="EMBL" id="KLO20407.1"/>
    </source>
</evidence>
<evidence type="ECO:0000256" key="2">
    <source>
        <dbReference type="ARBA" id="ARBA00005179"/>
    </source>
</evidence>
<dbReference type="InterPro" id="IPR002403">
    <property type="entry name" value="Cyt_P450_E_grp-IV"/>
</dbReference>
<dbReference type="PRINTS" id="PR00385">
    <property type="entry name" value="P450"/>
</dbReference>
<evidence type="ECO:0000256" key="9">
    <source>
        <dbReference type="PIRSR" id="PIRSR602403-1"/>
    </source>
</evidence>
<comment type="pathway">
    <text evidence="2">Secondary metabolite biosynthesis.</text>
</comment>
<feature type="transmembrane region" description="Helical" evidence="10">
    <location>
        <begin position="12"/>
        <end position="36"/>
    </location>
</feature>
<dbReference type="PANTHER" id="PTHR24305:SF166">
    <property type="entry name" value="CYTOCHROME P450 12A4, MITOCHONDRIAL-RELATED"/>
    <property type="match status" value="1"/>
</dbReference>
<dbReference type="STRING" id="27342.A0A0H2S859"/>
<keyword evidence="6" id="KW-0560">Oxidoreductase</keyword>
<organism evidence="11 12">
    <name type="scientific">Schizopora paradoxa</name>
    <dbReference type="NCBI Taxonomy" id="27342"/>
    <lineage>
        <taxon>Eukaryota</taxon>
        <taxon>Fungi</taxon>
        <taxon>Dikarya</taxon>
        <taxon>Basidiomycota</taxon>
        <taxon>Agaricomycotina</taxon>
        <taxon>Agaricomycetes</taxon>
        <taxon>Hymenochaetales</taxon>
        <taxon>Schizoporaceae</taxon>
        <taxon>Schizopora</taxon>
    </lineage>
</organism>
<evidence type="ECO:0000256" key="10">
    <source>
        <dbReference type="SAM" id="Phobius"/>
    </source>
</evidence>
<comment type="cofactor">
    <cofactor evidence="1 9">
        <name>heme</name>
        <dbReference type="ChEBI" id="CHEBI:30413"/>
    </cofactor>
</comment>
<comment type="similarity">
    <text evidence="3">Belongs to the cytochrome P450 family.</text>
</comment>
<evidence type="ECO:0000256" key="4">
    <source>
        <dbReference type="ARBA" id="ARBA00022617"/>
    </source>
</evidence>
<keyword evidence="10" id="KW-0812">Transmembrane</keyword>
<dbReference type="PANTHER" id="PTHR24305">
    <property type="entry name" value="CYTOCHROME P450"/>
    <property type="match status" value="1"/>
</dbReference>
<dbReference type="GO" id="GO:0004497">
    <property type="term" value="F:monooxygenase activity"/>
    <property type="evidence" value="ECO:0007669"/>
    <property type="project" value="UniProtKB-KW"/>
</dbReference>
<evidence type="ECO:0000256" key="5">
    <source>
        <dbReference type="ARBA" id="ARBA00022723"/>
    </source>
</evidence>
<keyword evidence="4 9" id="KW-0349">Heme</keyword>
<dbReference type="Gene3D" id="1.10.630.10">
    <property type="entry name" value="Cytochrome P450"/>
    <property type="match status" value="1"/>
</dbReference>
<dbReference type="InterPro" id="IPR036396">
    <property type="entry name" value="Cyt_P450_sf"/>
</dbReference>
<protein>
    <submittedName>
        <fullName evidence="11">Cytochrome P450</fullName>
    </submittedName>
</protein>
<keyword evidence="10" id="KW-1133">Transmembrane helix</keyword>
<dbReference type="SUPFAM" id="SSF48264">
    <property type="entry name" value="Cytochrome P450"/>
    <property type="match status" value="1"/>
</dbReference>
<keyword evidence="12" id="KW-1185">Reference proteome</keyword>
<dbReference type="OrthoDB" id="1470350at2759"/>
<evidence type="ECO:0000313" key="12">
    <source>
        <dbReference type="Proteomes" id="UP000053477"/>
    </source>
</evidence>
<gene>
    <name evidence="11" type="ORF">SCHPADRAFT_917983</name>
</gene>
<evidence type="ECO:0000256" key="6">
    <source>
        <dbReference type="ARBA" id="ARBA00023002"/>
    </source>
</evidence>
<sequence>MNILSKEMVLQVLVWALQAIGVVVFAEALRGIWWLVNMLFVQPPSDPLRHLPGPDAPKMRNHFRETMDPMQTPETHDRWRELYGKTFRFHGFGSFDYRLLSFDHRVISYVLNSPTFEKPWQTRRILSNLLGRGIIATEGDEHAFLRKLISPAFNTHFIKSLTPLMFAKAEELKYKWDNIVSSSSPQSPEKLDEKTESATIDVASWLSRTSFDIIGLTAFDYSFDALNDETDEVYNAYKTMLDAQAKGPGFKRILELFFPILETLLPDQHLRNLKRSQKVVRATGLRLVSEKRAAILADMSAKNGQQKDLLSLLIRANLSENHNQRLSDDEIVNQLSTFLFAGAESTAISAAWALHHLSLDTSIQDQLREELLSSNALSQQDPTAAIDALPYLDAVVRETLRFVPPAHGTIRVATQDEVIPLSEPIVLRTNELVNEVHIKKGSYVHIAIEGLNYCKDIWGDDAREYKPSRWLNLPPSARGQPGLANLMSFSYGPQSCIGWRFSLIELKIFLATLVTQFSFEPAAEIGKYNAVITRPYVRHKFDLGPALPLKVSRLAS</sequence>
<dbReference type="AlphaFoldDB" id="A0A0H2S859"/>
<dbReference type="InterPro" id="IPR001128">
    <property type="entry name" value="Cyt_P450"/>
</dbReference>
<dbReference type="CDD" id="cd11069">
    <property type="entry name" value="CYP_FUM15-like"/>
    <property type="match status" value="1"/>
</dbReference>
<keyword evidence="7 9" id="KW-0408">Iron</keyword>
<keyword evidence="5 9" id="KW-0479">Metal-binding</keyword>